<sequence>MGRAPCCDKNGLKKGPWTPEEDLKLSNFIQLHGPGNWRTLPKNAGLQRCGKSCRLRWTNYLRPDIKRGRFSFEEEETIIQLHSILGNKWSAIAARLPGRTDNEIKNYWNTHIRKRLLRMGIDPVTHAPRLDLLDISSIISSSLCNPSLLNMSNFLGTQALMNPELLKLATAILSLKQQNQMPFSKDLQDQLCNSLLLDQVQQPLQLNQYQQGFSSEMITNPPLMQANMETFANSQENSTPSSLNDGFVSQQPNNMYCSSNPTVPHDLPENLNFQSLYNSNQNFSFDQSVVSTPMSSPTPLNSPSTFINSSTEDERESYSYCSDLLKFEIPESLDLDEFM</sequence>
<dbReference type="PROSITE" id="PS51294">
    <property type="entry name" value="HTH_MYB"/>
    <property type="match status" value="2"/>
</dbReference>
<evidence type="ECO:0000259" key="6">
    <source>
        <dbReference type="PROSITE" id="PS51294"/>
    </source>
</evidence>
<name>A0A5N6RAY8_9ROSI</name>
<feature type="domain" description="HTH myb-type" evidence="6">
    <location>
        <begin position="62"/>
        <end position="116"/>
    </location>
</feature>
<dbReference type="FunFam" id="1.10.10.60:FF:000349">
    <property type="entry name" value="Transcription factor MYB39"/>
    <property type="match status" value="1"/>
</dbReference>
<dbReference type="PANTHER" id="PTHR47994">
    <property type="entry name" value="F14D16.11-RELATED"/>
    <property type="match status" value="1"/>
</dbReference>
<keyword evidence="8" id="KW-1185">Reference proteome</keyword>
<dbReference type="FunFam" id="1.10.10.60:FF:000001">
    <property type="entry name" value="MYB-related transcription factor"/>
    <property type="match status" value="1"/>
</dbReference>
<feature type="domain" description="Myb-like" evidence="5">
    <location>
        <begin position="9"/>
        <end position="61"/>
    </location>
</feature>
<feature type="domain" description="HTH myb-type" evidence="6">
    <location>
        <begin position="9"/>
        <end position="61"/>
    </location>
</feature>
<dbReference type="EMBL" id="CM017326">
    <property type="protein sequence ID" value="KAE8075824.1"/>
    <property type="molecule type" value="Genomic_DNA"/>
</dbReference>
<evidence type="ECO:0000256" key="2">
    <source>
        <dbReference type="ARBA" id="ARBA00022737"/>
    </source>
</evidence>
<evidence type="ECO:0000256" key="3">
    <source>
        <dbReference type="ARBA" id="ARBA00023125"/>
    </source>
</evidence>
<proteinExistence type="predicted"/>
<dbReference type="Gene3D" id="1.10.10.60">
    <property type="entry name" value="Homeodomain-like"/>
    <property type="match status" value="2"/>
</dbReference>
<keyword evidence="3" id="KW-0238">DNA-binding</keyword>
<dbReference type="InterPro" id="IPR009057">
    <property type="entry name" value="Homeodomain-like_sf"/>
</dbReference>
<dbReference type="PANTHER" id="PTHR47994:SF5">
    <property type="entry name" value="F14D16.11-RELATED"/>
    <property type="match status" value="1"/>
</dbReference>
<dbReference type="Proteomes" id="UP000327013">
    <property type="component" value="Chromosome 6"/>
</dbReference>
<dbReference type="GO" id="GO:0003677">
    <property type="term" value="F:DNA binding"/>
    <property type="evidence" value="ECO:0007669"/>
    <property type="project" value="UniProtKB-KW"/>
</dbReference>
<protein>
    <submittedName>
        <fullName evidence="7">Uncharacterized protein</fullName>
    </submittedName>
</protein>
<evidence type="ECO:0000256" key="1">
    <source>
        <dbReference type="ARBA" id="ARBA00004123"/>
    </source>
</evidence>
<reference evidence="7 8" key="1">
    <citation type="submission" date="2019-06" db="EMBL/GenBank/DDBJ databases">
        <title>A chromosomal-level reference genome of Carpinus fangiana (Coryloideae, Betulaceae).</title>
        <authorList>
            <person name="Yang X."/>
            <person name="Wang Z."/>
            <person name="Zhang L."/>
            <person name="Hao G."/>
            <person name="Liu J."/>
            <person name="Yang Y."/>
        </authorList>
    </citation>
    <scope>NUCLEOTIDE SEQUENCE [LARGE SCALE GENOMIC DNA]</scope>
    <source>
        <strain evidence="7">Cfa_2016G</strain>
        <tissue evidence="7">Leaf</tissue>
    </source>
</reference>
<evidence type="ECO:0000256" key="4">
    <source>
        <dbReference type="ARBA" id="ARBA00023242"/>
    </source>
</evidence>
<dbReference type="PROSITE" id="PS50090">
    <property type="entry name" value="MYB_LIKE"/>
    <property type="match status" value="2"/>
</dbReference>
<evidence type="ECO:0000313" key="8">
    <source>
        <dbReference type="Proteomes" id="UP000327013"/>
    </source>
</evidence>
<dbReference type="InterPro" id="IPR001005">
    <property type="entry name" value="SANT/Myb"/>
</dbReference>
<dbReference type="GO" id="GO:0005634">
    <property type="term" value="C:nucleus"/>
    <property type="evidence" value="ECO:0007669"/>
    <property type="project" value="UniProtKB-SubCell"/>
</dbReference>
<accession>A0A5N6RAY8</accession>
<dbReference type="SUPFAM" id="SSF46689">
    <property type="entry name" value="Homeodomain-like"/>
    <property type="match status" value="1"/>
</dbReference>
<gene>
    <name evidence="7" type="ORF">FH972_014511</name>
</gene>
<keyword evidence="4" id="KW-0539">Nucleus</keyword>
<comment type="subcellular location">
    <subcellularLocation>
        <location evidence="1">Nucleus</location>
    </subcellularLocation>
</comment>
<dbReference type="CDD" id="cd00167">
    <property type="entry name" value="SANT"/>
    <property type="match status" value="2"/>
</dbReference>
<dbReference type="SMART" id="SM00717">
    <property type="entry name" value="SANT"/>
    <property type="match status" value="2"/>
</dbReference>
<dbReference type="InterPro" id="IPR015495">
    <property type="entry name" value="Myb_TF_plants"/>
</dbReference>
<dbReference type="Pfam" id="PF00249">
    <property type="entry name" value="Myb_DNA-binding"/>
    <property type="match status" value="2"/>
</dbReference>
<keyword evidence="2" id="KW-0677">Repeat</keyword>
<evidence type="ECO:0000313" key="7">
    <source>
        <dbReference type="EMBL" id="KAE8075824.1"/>
    </source>
</evidence>
<dbReference type="InterPro" id="IPR017930">
    <property type="entry name" value="Myb_dom"/>
</dbReference>
<dbReference type="AlphaFoldDB" id="A0A5N6RAY8"/>
<evidence type="ECO:0000259" key="5">
    <source>
        <dbReference type="PROSITE" id="PS50090"/>
    </source>
</evidence>
<dbReference type="OrthoDB" id="2143914at2759"/>
<organism evidence="7 8">
    <name type="scientific">Carpinus fangiana</name>
    <dbReference type="NCBI Taxonomy" id="176857"/>
    <lineage>
        <taxon>Eukaryota</taxon>
        <taxon>Viridiplantae</taxon>
        <taxon>Streptophyta</taxon>
        <taxon>Embryophyta</taxon>
        <taxon>Tracheophyta</taxon>
        <taxon>Spermatophyta</taxon>
        <taxon>Magnoliopsida</taxon>
        <taxon>eudicotyledons</taxon>
        <taxon>Gunneridae</taxon>
        <taxon>Pentapetalae</taxon>
        <taxon>rosids</taxon>
        <taxon>fabids</taxon>
        <taxon>Fagales</taxon>
        <taxon>Betulaceae</taxon>
        <taxon>Carpinus</taxon>
    </lineage>
</organism>
<feature type="domain" description="Myb-like" evidence="5">
    <location>
        <begin position="62"/>
        <end position="112"/>
    </location>
</feature>